<protein>
    <submittedName>
        <fullName evidence="1">Uncharacterized protein</fullName>
    </submittedName>
</protein>
<proteinExistence type="predicted"/>
<keyword evidence="2" id="KW-1185">Reference proteome</keyword>
<name>A0ACB6QWI0_9PLEO</name>
<comment type="caution">
    <text evidence="1">The sequence shown here is derived from an EMBL/GenBank/DDBJ whole genome shotgun (WGS) entry which is preliminary data.</text>
</comment>
<gene>
    <name evidence="1" type="ORF">BDR25DRAFT_355540</name>
</gene>
<reference evidence="1" key="1">
    <citation type="journal article" date="2020" name="Stud. Mycol.">
        <title>101 Dothideomycetes genomes: a test case for predicting lifestyles and emergence of pathogens.</title>
        <authorList>
            <person name="Haridas S."/>
            <person name="Albert R."/>
            <person name="Binder M."/>
            <person name="Bloem J."/>
            <person name="Labutti K."/>
            <person name="Salamov A."/>
            <person name="Andreopoulos B."/>
            <person name="Baker S."/>
            <person name="Barry K."/>
            <person name="Bills G."/>
            <person name="Bluhm B."/>
            <person name="Cannon C."/>
            <person name="Castanera R."/>
            <person name="Culley D."/>
            <person name="Daum C."/>
            <person name="Ezra D."/>
            <person name="Gonzalez J."/>
            <person name="Henrissat B."/>
            <person name="Kuo A."/>
            <person name="Liang C."/>
            <person name="Lipzen A."/>
            <person name="Lutzoni F."/>
            <person name="Magnuson J."/>
            <person name="Mondo S."/>
            <person name="Nolan M."/>
            <person name="Ohm R."/>
            <person name="Pangilinan J."/>
            <person name="Park H.-J."/>
            <person name="Ramirez L."/>
            <person name="Alfaro M."/>
            <person name="Sun H."/>
            <person name="Tritt A."/>
            <person name="Yoshinaga Y."/>
            <person name="Zwiers L.-H."/>
            <person name="Turgeon B."/>
            <person name="Goodwin S."/>
            <person name="Spatafora J."/>
            <person name="Crous P."/>
            <person name="Grigoriev I."/>
        </authorList>
    </citation>
    <scope>NUCLEOTIDE SEQUENCE</scope>
    <source>
        <strain evidence="1">ATCC 200398</strain>
    </source>
</reference>
<evidence type="ECO:0000313" key="2">
    <source>
        <dbReference type="Proteomes" id="UP000799755"/>
    </source>
</evidence>
<dbReference type="EMBL" id="MU003508">
    <property type="protein sequence ID" value="KAF2470437.1"/>
    <property type="molecule type" value="Genomic_DNA"/>
</dbReference>
<accession>A0ACB6QWI0</accession>
<dbReference type="Proteomes" id="UP000799755">
    <property type="component" value="Unassembled WGS sequence"/>
</dbReference>
<evidence type="ECO:0000313" key="1">
    <source>
        <dbReference type="EMBL" id="KAF2470437.1"/>
    </source>
</evidence>
<organism evidence="1 2">
    <name type="scientific">Lindgomyces ingoldianus</name>
    <dbReference type="NCBI Taxonomy" id="673940"/>
    <lineage>
        <taxon>Eukaryota</taxon>
        <taxon>Fungi</taxon>
        <taxon>Dikarya</taxon>
        <taxon>Ascomycota</taxon>
        <taxon>Pezizomycotina</taxon>
        <taxon>Dothideomycetes</taxon>
        <taxon>Pleosporomycetidae</taxon>
        <taxon>Pleosporales</taxon>
        <taxon>Lindgomycetaceae</taxon>
        <taxon>Lindgomyces</taxon>
    </lineage>
</organism>
<sequence>MSVNVMHSLTANEDFVFLNRVRAFEEGCGCRDIRSGDRHPRVQNHHNFNHGSHYKRKHQNPNRIIEDRMFVKSPHLIPRSELCNSLQKGKPSAIETGIPDTFGAARHLVILRPDQFAISTVNSGRPSSSACLHLSKDRVAPPASIFQRTEWLCLPLSFKGPYCDSCPPPRAGAVKVDQKSTAWFYHPTNSNLARKFYISGLCSFK</sequence>